<feature type="transmembrane region" description="Helical" evidence="5">
    <location>
        <begin position="51"/>
        <end position="72"/>
    </location>
</feature>
<dbReference type="PROSITE" id="PS51257">
    <property type="entry name" value="PROKAR_LIPOPROTEIN"/>
    <property type="match status" value="1"/>
</dbReference>
<dbReference type="AlphaFoldDB" id="A0A8T1MRK0"/>
<keyword evidence="4 5" id="KW-0472">Membrane</keyword>
<dbReference type="PANTHER" id="PTHR19282:SF544">
    <property type="entry name" value="TETRASPANIN"/>
    <property type="match status" value="1"/>
</dbReference>
<dbReference type="GO" id="GO:0005886">
    <property type="term" value="C:plasma membrane"/>
    <property type="evidence" value="ECO:0007669"/>
    <property type="project" value="TreeGrafter"/>
</dbReference>
<evidence type="ECO:0000256" key="1">
    <source>
        <dbReference type="ARBA" id="ARBA00004141"/>
    </source>
</evidence>
<dbReference type="Proteomes" id="UP000286415">
    <property type="component" value="Unassembled WGS sequence"/>
</dbReference>
<protein>
    <submittedName>
        <fullName evidence="6">Cd81 antigen, variant 3</fullName>
    </submittedName>
</protein>
<evidence type="ECO:0000256" key="3">
    <source>
        <dbReference type="ARBA" id="ARBA00022989"/>
    </source>
</evidence>
<dbReference type="PRINTS" id="PR00259">
    <property type="entry name" value="TMFOUR"/>
</dbReference>
<keyword evidence="7" id="KW-1185">Reference proteome</keyword>
<evidence type="ECO:0000256" key="4">
    <source>
        <dbReference type="ARBA" id="ARBA00023136"/>
    </source>
</evidence>
<reference evidence="6 7" key="2">
    <citation type="journal article" date="2021" name="Genomics">
        <title>High-quality reference genome for Clonorchis sinensis.</title>
        <authorList>
            <person name="Young N.D."/>
            <person name="Stroehlein A.J."/>
            <person name="Kinkar L."/>
            <person name="Wang T."/>
            <person name="Sohn W.M."/>
            <person name="Chang B.C.H."/>
            <person name="Kaur P."/>
            <person name="Weisz D."/>
            <person name="Dudchenko O."/>
            <person name="Aiden E.L."/>
            <person name="Korhonen P.K."/>
            <person name="Gasser R.B."/>
        </authorList>
    </citation>
    <scope>NUCLEOTIDE SEQUENCE [LARGE SCALE GENOMIC DNA]</scope>
    <source>
        <strain evidence="6">Cs-k2</strain>
    </source>
</reference>
<proteinExistence type="predicted"/>
<name>A0A8T1MRK0_CLOSI</name>
<evidence type="ECO:0000313" key="7">
    <source>
        <dbReference type="Proteomes" id="UP000286415"/>
    </source>
</evidence>
<sequence>MCTRKATVKCIKTLLVVFNLLFVLLGLILVGLSCRVLLAPVPLFGSENPEVVHLGACTVLAFGLILAALAFVGCIGAALDNRCLLITFFTVLCGIFTGGLVAGVLVAVFKDEIFTLMVNRLSIAVQHDYGVSGVWTECIDLIQSKVASVLRYRRLPSYSVLPFRVVSSTTYRTTARRACIGSRKPTDITADQSPCLMLSPNRGQFALYEFESLPTWTTGSDSQSVHSR</sequence>
<organism evidence="6 7">
    <name type="scientific">Clonorchis sinensis</name>
    <name type="common">Chinese liver fluke</name>
    <dbReference type="NCBI Taxonomy" id="79923"/>
    <lineage>
        <taxon>Eukaryota</taxon>
        <taxon>Metazoa</taxon>
        <taxon>Spiralia</taxon>
        <taxon>Lophotrochozoa</taxon>
        <taxon>Platyhelminthes</taxon>
        <taxon>Trematoda</taxon>
        <taxon>Digenea</taxon>
        <taxon>Opisthorchiida</taxon>
        <taxon>Opisthorchiata</taxon>
        <taxon>Opisthorchiidae</taxon>
        <taxon>Clonorchis</taxon>
    </lineage>
</organism>
<dbReference type="OrthoDB" id="5870230at2759"/>
<comment type="subcellular location">
    <subcellularLocation>
        <location evidence="1">Membrane</location>
        <topology evidence="1">Multi-pass membrane protein</topology>
    </subcellularLocation>
</comment>
<keyword evidence="2 5" id="KW-0812">Transmembrane</keyword>
<evidence type="ECO:0000256" key="5">
    <source>
        <dbReference type="SAM" id="Phobius"/>
    </source>
</evidence>
<dbReference type="Pfam" id="PF00335">
    <property type="entry name" value="Tetraspanin"/>
    <property type="match status" value="1"/>
</dbReference>
<accession>A0A8T1MRK0</accession>
<comment type="caution">
    <text evidence="6">The sequence shown here is derived from an EMBL/GenBank/DDBJ whole genome shotgun (WGS) entry which is preliminary data.</text>
</comment>
<feature type="transmembrane region" description="Helical" evidence="5">
    <location>
        <begin position="14"/>
        <end position="39"/>
    </location>
</feature>
<dbReference type="EMBL" id="NIRI02000042">
    <property type="protein sequence ID" value="KAG5451496.1"/>
    <property type="molecule type" value="Genomic_DNA"/>
</dbReference>
<reference evidence="6 7" key="1">
    <citation type="journal article" date="2018" name="Biotechnol. Adv.">
        <title>Improved genomic resources and new bioinformatic workflow for the carcinogenic parasite Clonorchis sinensis: Biotechnological implications.</title>
        <authorList>
            <person name="Wang D."/>
            <person name="Korhonen P.K."/>
            <person name="Gasser R.B."/>
            <person name="Young N.D."/>
        </authorList>
    </citation>
    <scope>NUCLEOTIDE SEQUENCE [LARGE SCALE GENOMIC DNA]</scope>
    <source>
        <strain evidence="6">Cs-k2</strain>
    </source>
</reference>
<evidence type="ECO:0000313" key="6">
    <source>
        <dbReference type="EMBL" id="KAG5451496.1"/>
    </source>
</evidence>
<dbReference type="InterPro" id="IPR018499">
    <property type="entry name" value="Tetraspanin/Peripherin"/>
</dbReference>
<keyword evidence="3 5" id="KW-1133">Transmembrane helix</keyword>
<evidence type="ECO:0000256" key="2">
    <source>
        <dbReference type="ARBA" id="ARBA00022692"/>
    </source>
</evidence>
<feature type="transmembrane region" description="Helical" evidence="5">
    <location>
        <begin position="84"/>
        <end position="109"/>
    </location>
</feature>
<dbReference type="PANTHER" id="PTHR19282">
    <property type="entry name" value="TETRASPANIN"/>
    <property type="match status" value="1"/>
</dbReference>
<gene>
    <name evidence="6" type="ORF">CSKR_107078</name>
</gene>